<sequence length="125" mass="14242">MYVLNFSHPLTEPQKSQIQTLVGKTIEEVKTITVQINQDEPLEPQLMAIINSVGLSSKEWQTLPLLINPPGYAPAAFVLLAMLHGRIGHFPALMRMRPIYDPITSFEVTEILNLQHIRERARTQR</sequence>
<name>A0A5J4KPK8_9CHLR</name>
<evidence type="ECO:0000313" key="1">
    <source>
        <dbReference type="EMBL" id="GER89815.1"/>
    </source>
</evidence>
<organism evidence="1 2">
    <name type="scientific">Dictyobacter vulcani</name>
    <dbReference type="NCBI Taxonomy" id="2607529"/>
    <lineage>
        <taxon>Bacteria</taxon>
        <taxon>Bacillati</taxon>
        <taxon>Chloroflexota</taxon>
        <taxon>Ktedonobacteria</taxon>
        <taxon>Ktedonobacterales</taxon>
        <taxon>Dictyobacteraceae</taxon>
        <taxon>Dictyobacter</taxon>
    </lineage>
</organism>
<proteinExistence type="predicted"/>
<reference evidence="1 2" key="1">
    <citation type="submission" date="2019-10" db="EMBL/GenBank/DDBJ databases">
        <title>Dictyobacter vulcani sp. nov., within the class Ktedonobacteria, isolated from soil of volcanic Mt. Zao.</title>
        <authorList>
            <person name="Zheng Y."/>
            <person name="Wang C.M."/>
            <person name="Sakai Y."/>
            <person name="Abe K."/>
            <person name="Yokota A."/>
            <person name="Yabe S."/>
        </authorList>
    </citation>
    <scope>NUCLEOTIDE SEQUENCE [LARGE SCALE GENOMIC DNA]</scope>
    <source>
        <strain evidence="1 2">W12</strain>
    </source>
</reference>
<accession>A0A5J4KPK8</accession>
<dbReference type="NCBIfam" id="NF040560">
    <property type="entry name" value="CAS_Csx15"/>
    <property type="match status" value="1"/>
</dbReference>
<dbReference type="AlphaFoldDB" id="A0A5J4KPK8"/>
<dbReference type="CDD" id="cd09766">
    <property type="entry name" value="Csx15_I-U"/>
    <property type="match status" value="1"/>
</dbReference>
<protein>
    <submittedName>
        <fullName evidence="1">Uncharacterized protein</fullName>
    </submittedName>
</protein>
<comment type="caution">
    <text evidence="1">The sequence shown here is derived from an EMBL/GenBank/DDBJ whole genome shotgun (WGS) entry which is preliminary data.</text>
</comment>
<gene>
    <name evidence="1" type="ORF">KDW_39770</name>
</gene>
<evidence type="ECO:0000313" key="2">
    <source>
        <dbReference type="Proteomes" id="UP000326912"/>
    </source>
</evidence>
<dbReference type="RefSeq" id="WP_151757653.1">
    <property type="nucleotide sequence ID" value="NZ_BKZW01000002.1"/>
</dbReference>
<keyword evidence="2" id="KW-1185">Reference proteome</keyword>
<dbReference type="EMBL" id="BKZW01000002">
    <property type="protein sequence ID" value="GER89815.1"/>
    <property type="molecule type" value="Genomic_DNA"/>
</dbReference>
<dbReference type="Proteomes" id="UP000326912">
    <property type="component" value="Unassembled WGS sequence"/>
</dbReference>